<dbReference type="Ensembl" id="ENSVKKT00000005887.1">
    <property type="protein sequence ID" value="ENSVKKP00000005729.1"/>
    <property type="gene ID" value="ENSVKKG00000004190.1"/>
</dbReference>
<organism evidence="6 7">
    <name type="scientific">Varanus komodoensis</name>
    <name type="common">Komodo dragon</name>
    <dbReference type="NCBI Taxonomy" id="61221"/>
    <lineage>
        <taxon>Eukaryota</taxon>
        <taxon>Metazoa</taxon>
        <taxon>Chordata</taxon>
        <taxon>Craniata</taxon>
        <taxon>Vertebrata</taxon>
        <taxon>Euteleostomi</taxon>
        <taxon>Lepidosauria</taxon>
        <taxon>Squamata</taxon>
        <taxon>Bifurcata</taxon>
        <taxon>Unidentata</taxon>
        <taxon>Episquamata</taxon>
        <taxon>Toxicofera</taxon>
        <taxon>Anguimorpha</taxon>
        <taxon>Paleoanguimorpha</taxon>
        <taxon>Varanoidea</taxon>
        <taxon>Varanidae</taxon>
        <taxon>Varanus</taxon>
    </lineage>
</organism>
<dbReference type="OMA" id="CAHTHRE"/>
<protein>
    <recommendedName>
        <fullName evidence="5">B30.2/SPRY domain-containing protein</fullName>
    </recommendedName>
</protein>
<evidence type="ECO:0000259" key="5">
    <source>
        <dbReference type="PROSITE" id="PS50188"/>
    </source>
</evidence>
<dbReference type="PANTHER" id="PTHR24103">
    <property type="entry name" value="E3 UBIQUITIN-PROTEIN LIGASE TRIM"/>
    <property type="match status" value="1"/>
</dbReference>
<dbReference type="InterPro" id="IPR043136">
    <property type="entry name" value="B30.2/SPRY_sf"/>
</dbReference>
<evidence type="ECO:0000256" key="1">
    <source>
        <dbReference type="ARBA" id="ARBA00009651"/>
    </source>
</evidence>
<dbReference type="PRINTS" id="PR01407">
    <property type="entry name" value="BUTYPHLNCDUF"/>
</dbReference>
<reference evidence="6" key="2">
    <citation type="submission" date="2025-09" db="UniProtKB">
        <authorList>
            <consortium name="Ensembl"/>
        </authorList>
    </citation>
    <scope>IDENTIFICATION</scope>
</reference>
<keyword evidence="7" id="KW-1185">Reference proteome</keyword>
<evidence type="ECO:0000256" key="4">
    <source>
        <dbReference type="SAM" id="Phobius"/>
    </source>
</evidence>
<dbReference type="SMART" id="SM00449">
    <property type="entry name" value="SPRY"/>
    <property type="match status" value="1"/>
</dbReference>
<comment type="function">
    <text evidence="3">Neurotoxin that produces dose-dependent hypolocomotion and hyperalgesia in mice. May directly act on the central nervous system, as it is 6500-fold more potent when administered intracerebroventricularly than intraperitoneal.</text>
</comment>
<comment type="similarity">
    <text evidence="1">Belongs to the ohanin/vespryn family.</text>
</comment>
<evidence type="ECO:0000313" key="7">
    <source>
        <dbReference type="Proteomes" id="UP000694545"/>
    </source>
</evidence>
<keyword evidence="2" id="KW-0528">Neurotoxin</keyword>
<dbReference type="FunFam" id="2.60.120.920:FF:000004">
    <property type="entry name" value="Butyrophilin subfamily 1 member A1"/>
    <property type="match status" value="1"/>
</dbReference>
<dbReference type="Proteomes" id="UP000694545">
    <property type="component" value="Unplaced"/>
</dbReference>
<dbReference type="InterPro" id="IPR013320">
    <property type="entry name" value="ConA-like_dom_sf"/>
</dbReference>
<dbReference type="InterPro" id="IPR050143">
    <property type="entry name" value="TRIM/RBCC"/>
</dbReference>
<keyword evidence="4" id="KW-1133">Transmembrane helix</keyword>
<dbReference type="Gene3D" id="2.60.120.920">
    <property type="match status" value="1"/>
</dbReference>
<dbReference type="SUPFAM" id="SSF49899">
    <property type="entry name" value="Concanavalin A-like lectins/glucanases"/>
    <property type="match status" value="1"/>
</dbReference>
<sequence>TCAHTHRERERERERERLREILEDLMLMYLMFPLSLSLVEVTLDPKTAFPTLILSEDRKSVYLGKKAQTLPDNPKRFNVLPCVLGAEAIDSGTVEWIVEVGKAKGWSIGIVRESINTKGHQYLTVNEGYWLLQLNNGEYMASSTPSNTIILWKSPQRIRVHLEFLFGILSFYDADSMEHIFTFNYPFSERVLPFFEVWDTEIPLKICSVDS</sequence>
<name>A0A8D2J806_VARKO</name>
<feature type="transmembrane region" description="Helical" evidence="4">
    <location>
        <begin position="21"/>
        <end position="39"/>
    </location>
</feature>
<dbReference type="InterPro" id="IPR006574">
    <property type="entry name" value="PRY"/>
</dbReference>
<keyword evidence="4" id="KW-0812">Transmembrane</keyword>
<accession>A0A8D2J806</accession>
<feature type="domain" description="B30.2/SPRY" evidence="5">
    <location>
        <begin position="21"/>
        <end position="211"/>
    </location>
</feature>
<dbReference type="AlphaFoldDB" id="A0A8D2J806"/>
<keyword evidence="2" id="KW-0800">Toxin</keyword>
<proteinExistence type="inferred from homology"/>
<evidence type="ECO:0000313" key="6">
    <source>
        <dbReference type="Ensembl" id="ENSVKKP00000005729.1"/>
    </source>
</evidence>
<evidence type="ECO:0000256" key="2">
    <source>
        <dbReference type="ARBA" id="ARBA00022699"/>
    </source>
</evidence>
<dbReference type="InterPro" id="IPR003879">
    <property type="entry name" value="Butyrophylin_SPRY"/>
</dbReference>
<dbReference type="InterPro" id="IPR003877">
    <property type="entry name" value="SPRY_dom"/>
</dbReference>
<dbReference type="InterPro" id="IPR001870">
    <property type="entry name" value="B30.2/SPRY"/>
</dbReference>
<evidence type="ECO:0000256" key="3">
    <source>
        <dbReference type="ARBA" id="ARBA00034460"/>
    </source>
</evidence>
<dbReference type="CDD" id="cd13733">
    <property type="entry name" value="SPRY_PRY_C-I_1"/>
    <property type="match status" value="1"/>
</dbReference>
<dbReference type="PROSITE" id="PS50188">
    <property type="entry name" value="B302_SPRY"/>
    <property type="match status" value="1"/>
</dbReference>
<dbReference type="Pfam" id="PF00622">
    <property type="entry name" value="SPRY"/>
    <property type="match status" value="1"/>
</dbReference>
<reference evidence="6" key="1">
    <citation type="submission" date="2025-08" db="UniProtKB">
        <authorList>
            <consortium name="Ensembl"/>
        </authorList>
    </citation>
    <scope>IDENTIFICATION</scope>
</reference>
<keyword evidence="4" id="KW-0472">Membrane</keyword>
<dbReference type="Pfam" id="PF13765">
    <property type="entry name" value="PRY"/>
    <property type="match status" value="1"/>
</dbReference>
<dbReference type="SMART" id="SM00589">
    <property type="entry name" value="PRY"/>
    <property type="match status" value="1"/>
</dbReference>